<keyword evidence="3 5" id="KW-0808">Transferase</keyword>
<dbReference type="EC" id="2.1.1.144" evidence="5"/>
<dbReference type="InterPro" id="IPR023506">
    <property type="entry name" value="Trans-aconitate_MeTrfase"/>
</dbReference>
<dbReference type="Pfam" id="PF13649">
    <property type="entry name" value="Methyltransf_25"/>
    <property type="match status" value="1"/>
</dbReference>
<evidence type="ECO:0000259" key="6">
    <source>
        <dbReference type="Pfam" id="PF13649"/>
    </source>
</evidence>
<dbReference type="GO" id="GO:0032259">
    <property type="term" value="P:methylation"/>
    <property type="evidence" value="ECO:0007669"/>
    <property type="project" value="UniProtKB-KW"/>
</dbReference>
<comment type="function">
    <text evidence="5">Catalyzes the S-adenosylmethionine monomethyl esterification of trans-aconitate.</text>
</comment>
<dbReference type="EMBL" id="JACXWY010000002">
    <property type="protein sequence ID" value="MBD3845054.1"/>
    <property type="molecule type" value="Genomic_DNA"/>
</dbReference>
<dbReference type="Gene3D" id="1.10.150.290">
    <property type="entry name" value="S-adenosyl-L-methionine-dependent methyltransferases"/>
    <property type="match status" value="1"/>
</dbReference>
<dbReference type="InterPro" id="IPR029063">
    <property type="entry name" value="SAM-dependent_MTases_sf"/>
</dbReference>
<comment type="subcellular location">
    <subcellularLocation>
        <location evidence="5">Cytoplasm</location>
    </subcellularLocation>
</comment>
<evidence type="ECO:0000256" key="5">
    <source>
        <dbReference type="HAMAP-Rule" id="MF_00560"/>
    </source>
</evidence>
<evidence type="ECO:0000313" key="8">
    <source>
        <dbReference type="Proteomes" id="UP000619295"/>
    </source>
</evidence>
<proteinExistence type="inferred from homology"/>
<keyword evidence="1 5" id="KW-0963">Cytoplasm</keyword>
<dbReference type="PANTHER" id="PTHR43861:SF1">
    <property type="entry name" value="TRANS-ACONITATE 2-METHYLTRANSFERASE"/>
    <property type="match status" value="1"/>
</dbReference>
<dbReference type="SUPFAM" id="SSF53335">
    <property type="entry name" value="S-adenosyl-L-methionine-dependent methyltransferases"/>
    <property type="match status" value="1"/>
</dbReference>
<accession>A0A927HYB8</accession>
<dbReference type="CDD" id="cd02440">
    <property type="entry name" value="AdoMet_MTases"/>
    <property type="match status" value="1"/>
</dbReference>
<keyword evidence="2 5" id="KW-0489">Methyltransferase</keyword>
<name>A0A927HYB8_9HYPH</name>
<dbReference type="HAMAP" id="MF_00560">
    <property type="entry name" value="Tran_acon_Me_trans"/>
    <property type="match status" value="1"/>
</dbReference>
<evidence type="ECO:0000313" key="7">
    <source>
        <dbReference type="EMBL" id="MBD3845054.1"/>
    </source>
</evidence>
<comment type="caution">
    <text evidence="7">The sequence shown here is derived from an EMBL/GenBank/DDBJ whole genome shotgun (WGS) entry which is preliminary data.</text>
</comment>
<gene>
    <name evidence="5 7" type="primary">tam</name>
    <name evidence="7" type="ORF">IED13_05055</name>
</gene>
<evidence type="ECO:0000256" key="4">
    <source>
        <dbReference type="ARBA" id="ARBA00022691"/>
    </source>
</evidence>
<organism evidence="7 8">
    <name type="scientific">Bosea spartocytisi</name>
    <dbReference type="NCBI Taxonomy" id="2773451"/>
    <lineage>
        <taxon>Bacteria</taxon>
        <taxon>Pseudomonadati</taxon>
        <taxon>Pseudomonadota</taxon>
        <taxon>Alphaproteobacteria</taxon>
        <taxon>Hyphomicrobiales</taxon>
        <taxon>Boseaceae</taxon>
        <taxon>Bosea</taxon>
    </lineage>
</organism>
<comment type="catalytic activity">
    <reaction evidence="5">
        <text>trans-aconitate + S-adenosyl-L-methionine = (E)-3-(methoxycarbonyl)pent-2-enedioate + S-adenosyl-L-homocysteine</text>
        <dbReference type="Rhea" id="RHEA:14969"/>
        <dbReference type="ChEBI" id="CHEBI:15708"/>
        <dbReference type="ChEBI" id="CHEBI:57470"/>
        <dbReference type="ChEBI" id="CHEBI:57856"/>
        <dbReference type="ChEBI" id="CHEBI:59789"/>
        <dbReference type="EC" id="2.1.1.144"/>
    </reaction>
</comment>
<dbReference type="Gene3D" id="3.40.50.150">
    <property type="entry name" value="Vaccinia Virus protein VP39"/>
    <property type="match status" value="1"/>
</dbReference>
<reference evidence="7" key="1">
    <citation type="submission" date="2020-09" db="EMBL/GenBank/DDBJ databases">
        <title>Bosea spartocytisi sp. nov. a root nodule endophyte of Spartocytisus supranubius in the high mountain ecosystem fo the Teide National Park (Canary Islands, Spain).</title>
        <authorList>
            <person name="Pulido-Suarez L."/>
            <person name="Peix A."/>
            <person name="Igual J.M."/>
            <person name="Socas-Perez N."/>
            <person name="Velazquez E."/>
            <person name="Flores-Felix J.D."/>
            <person name="Leon-Barrios M."/>
        </authorList>
    </citation>
    <scope>NUCLEOTIDE SEQUENCE</scope>
    <source>
        <strain evidence="7">SSUT16</strain>
    </source>
</reference>
<evidence type="ECO:0000256" key="2">
    <source>
        <dbReference type="ARBA" id="ARBA00022603"/>
    </source>
</evidence>
<dbReference type="GO" id="GO:0030798">
    <property type="term" value="F:trans-aconitate 2-methyltransferase activity"/>
    <property type="evidence" value="ECO:0007669"/>
    <property type="project" value="UniProtKB-UniRule"/>
</dbReference>
<dbReference type="PANTHER" id="PTHR43861">
    <property type="entry name" value="TRANS-ACONITATE 2-METHYLTRANSFERASE-RELATED"/>
    <property type="match status" value="1"/>
</dbReference>
<evidence type="ECO:0000256" key="3">
    <source>
        <dbReference type="ARBA" id="ARBA00022679"/>
    </source>
</evidence>
<dbReference type="AlphaFoldDB" id="A0A927HYB8"/>
<evidence type="ECO:0000256" key="1">
    <source>
        <dbReference type="ARBA" id="ARBA00022490"/>
    </source>
</evidence>
<dbReference type="InterPro" id="IPR041698">
    <property type="entry name" value="Methyltransf_25"/>
</dbReference>
<feature type="domain" description="Methyltransferase" evidence="6">
    <location>
        <begin position="43"/>
        <end position="131"/>
    </location>
</feature>
<dbReference type="InterPro" id="IPR023149">
    <property type="entry name" value="Trans_acon_MeTrfase_C"/>
</dbReference>
<protein>
    <recommendedName>
        <fullName evidence="5">Trans-aconitate 2-methyltransferase</fullName>
        <ecNumber evidence="5">2.1.1.144</ecNumber>
    </recommendedName>
</protein>
<dbReference type="Proteomes" id="UP000619295">
    <property type="component" value="Unassembled WGS sequence"/>
</dbReference>
<comment type="similarity">
    <text evidence="5">Belongs to the methyltransferase superfamily. Tam family.</text>
</comment>
<sequence length="266" mass="29289">MECDMSAKADWDANQYLRFEDERTRPPLDLIQRVGLRAPTRCIDLGCGPGNSTELVAARFPDAEVTGLDSSPDMIEKARKRLPQLSFVLANLDDWSAGPDYDLIFANAVLQWLPDHASLFPRLAGALKPGGQLAVQMPNNLAEPSHVAMAETAAEGPWAGRLVEAAAARAPMGSFSDYRRWLAEAGCTVDLWQTTYVHALAGHDAIVEWFKSTALKPYLDPLPADEREGFLARYKERIAPAYPVEPDGKVLLRFPRLFILATRAGA</sequence>
<keyword evidence="8" id="KW-1185">Reference proteome</keyword>
<dbReference type="NCBIfam" id="NF002463">
    <property type="entry name" value="PRK01683.1"/>
    <property type="match status" value="1"/>
</dbReference>
<dbReference type="GO" id="GO:0005737">
    <property type="term" value="C:cytoplasm"/>
    <property type="evidence" value="ECO:0007669"/>
    <property type="project" value="UniProtKB-SubCell"/>
</dbReference>
<keyword evidence="4 5" id="KW-0949">S-adenosyl-L-methionine</keyword>